<dbReference type="Gene3D" id="3.40.960.10">
    <property type="entry name" value="VSR Endonuclease"/>
    <property type="match status" value="1"/>
</dbReference>
<evidence type="ECO:0000256" key="2">
    <source>
        <dbReference type="ARBA" id="ARBA00022759"/>
    </source>
</evidence>
<keyword evidence="5" id="KW-0234">DNA repair</keyword>
<feature type="region of interest" description="Disordered" evidence="7">
    <location>
        <begin position="1"/>
        <end position="24"/>
    </location>
</feature>
<dbReference type="GO" id="GO:0006298">
    <property type="term" value="P:mismatch repair"/>
    <property type="evidence" value="ECO:0007669"/>
    <property type="project" value="InterPro"/>
</dbReference>
<accession>A0A6G9D4M6</accession>
<comment type="similarity">
    <text evidence="6">Belongs to the Vsr family.</text>
</comment>
<dbReference type="GO" id="GO:0016787">
    <property type="term" value="F:hydrolase activity"/>
    <property type="evidence" value="ECO:0007669"/>
    <property type="project" value="UniProtKB-KW"/>
</dbReference>
<dbReference type="InterPro" id="IPR011335">
    <property type="entry name" value="Restrct_endonuc-II-like"/>
</dbReference>
<gene>
    <name evidence="8" type="ORF">G9444_6767</name>
</gene>
<keyword evidence="3" id="KW-0227">DNA damage</keyword>
<organism evidence="8 9">
    <name type="scientific">Rhodococcus erythropolis</name>
    <name type="common">Arthrobacter picolinophilus</name>
    <dbReference type="NCBI Taxonomy" id="1833"/>
    <lineage>
        <taxon>Bacteria</taxon>
        <taxon>Bacillati</taxon>
        <taxon>Actinomycetota</taxon>
        <taxon>Actinomycetes</taxon>
        <taxon>Mycobacteriales</taxon>
        <taxon>Nocardiaceae</taxon>
        <taxon>Rhodococcus</taxon>
        <taxon>Rhodococcus erythropolis group</taxon>
    </lineage>
</organism>
<keyword evidence="8" id="KW-0614">Plasmid</keyword>
<name>A0A6G9D4M6_RHOER</name>
<dbReference type="SUPFAM" id="SSF52980">
    <property type="entry name" value="Restriction endonuclease-like"/>
    <property type="match status" value="1"/>
</dbReference>
<sequence>MSGEIESWASTPAVRKSMRSNRRRDTAPEIAVRKLLHSRGFRYRVDYAPDRSHLRNRADIVFTRARVAVFIDGCYWHGCPAHHRAPTANSDYWLAKVDGNIERDRRVSAMLREGGWTVVRFGSTSPQLRWSTRSSGE</sequence>
<evidence type="ECO:0000256" key="4">
    <source>
        <dbReference type="ARBA" id="ARBA00022801"/>
    </source>
</evidence>
<proteinExistence type="inferred from homology"/>
<geneLocation type="plasmid" evidence="8 9">
    <name>plas4</name>
</geneLocation>
<keyword evidence="1" id="KW-0540">Nuclease</keyword>
<evidence type="ECO:0000313" key="8">
    <source>
        <dbReference type="EMBL" id="QIP44010.1"/>
    </source>
</evidence>
<dbReference type="GO" id="GO:0004519">
    <property type="term" value="F:endonuclease activity"/>
    <property type="evidence" value="ECO:0007669"/>
    <property type="project" value="UniProtKB-KW"/>
</dbReference>
<dbReference type="REBASE" id="398002">
    <property type="entry name" value="V.RerKB1ORF6763P"/>
</dbReference>
<evidence type="ECO:0000256" key="1">
    <source>
        <dbReference type="ARBA" id="ARBA00022722"/>
    </source>
</evidence>
<dbReference type="InterPro" id="IPR004603">
    <property type="entry name" value="DNA_mismatch_endonuc_vsr"/>
</dbReference>
<dbReference type="CDD" id="cd00221">
    <property type="entry name" value="Vsr"/>
    <property type="match status" value="1"/>
</dbReference>
<evidence type="ECO:0000256" key="5">
    <source>
        <dbReference type="ARBA" id="ARBA00023204"/>
    </source>
</evidence>
<dbReference type="NCBIfam" id="TIGR00632">
    <property type="entry name" value="vsr"/>
    <property type="match status" value="1"/>
</dbReference>
<dbReference type="AlphaFoldDB" id="A0A6G9D4M6"/>
<dbReference type="Proteomes" id="UP000502345">
    <property type="component" value="Plasmid plas4"/>
</dbReference>
<evidence type="ECO:0000256" key="6">
    <source>
        <dbReference type="ARBA" id="ARBA00029466"/>
    </source>
</evidence>
<dbReference type="Pfam" id="PF03852">
    <property type="entry name" value="Vsr"/>
    <property type="match status" value="1"/>
</dbReference>
<dbReference type="EMBL" id="CP050127">
    <property type="protein sequence ID" value="QIP44010.1"/>
    <property type="molecule type" value="Genomic_DNA"/>
</dbReference>
<evidence type="ECO:0000313" key="9">
    <source>
        <dbReference type="Proteomes" id="UP000502345"/>
    </source>
</evidence>
<reference evidence="8 9" key="1">
    <citation type="submission" date="2020-03" db="EMBL/GenBank/DDBJ databases">
        <title>Screen low temperature-resistant strains for efficient degradation of petroleum hydrocarbons under the low temperature.</title>
        <authorList>
            <person name="Wang Y."/>
            <person name="Chen J."/>
        </authorList>
    </citation>
    <scope>NUCLEOTIDE SEQUENCE [LARGE SCALE GENOMIC DNA]</scope>
    <source>
        <strain evidence="8 9">KB1</strain>
        <plasmid evidence="8 9">plas4</plasmid>
    </source>
</reference>
<keyword evidence="2 8" id="KW-0255">Endonuclease</keyword>
<protein>
    <submittedName>
        <fullName evidence="8">Very short patch repair endonuclease</fullName>
    </submittedName>
</protein>
<evidence type="ECO:0000256" key="3">
    <source>
        <dbReference type="ARBA" id="ARBA00022763"/>
    </source>
</evidence>
<keyword evidence="4" id="KW-0378">Hydrolase</keyword>
<dbReference type="RefSeq" id="WP_225320475.1">
    <property type="nucleotide sequence ID" value="NZ_CP050127.1"/>
</dbReference>
<evidence type="ECO:0000256" key="7">
    <source>
        <dbReference type="SAM" id="MobiDB-lite"/>
    </source>
</evidence>